<sequence length="151" mass="16691">MSFSSSKHAVVLKDAEIYRSRIEGLLSGSTELRSAKLKLLTSMHSKNLACSISLIAPGNLSLLVHLFRNIGKTQIQPEELMLISGHEHGNRFLALVRYSEGEPNVIVRGDPETDKQDAAEAFMARVEEILWREIESRAAARAISSSGKRFG</sequence>
<dbReference type="Proteomes" id="UP000799777">
    <property type="component" value="Unassembled WGS sequence"/>
</dbReference>
<dbReference type="EMBL" id="ML978235">
    <property type="protein sequence ID" value="KAF2026856.1"/>
    <property type="molecule type" value="Genomic_DNA"/>
</dbReference>
<keyword evidence="2" id="KW-1185">Reference proteome</keyword>
<gene>
    <name evidence="1" type="ORF">EK21DRAFT_91984</name>
</gene>
<name>A0A9P4H549_9PLEO</name>
<organism evidence="1 2">
    <name type="scientific">Setomelanomma holmii</name>
    <dbReference type="NCBI Taxonomy" id="210430"/>
    <lineage>
        <taxon>Eukaryota</taxon>
        <taxon>Fungi</taxon>
        <taxon>Dikarya</taxon>
        <taxon>Ascomycota</taxon>
        <taxon>Pezizomycotina</taxon>
        <taxon>Dothideomycetes</taxon>
        <taxon>Pleosporomycetidae</taxon>
        <taxon>Pleosporales</taxon>
        <taxon>Pleosporineae</taxon>
        <taxon>Phaeosphaeriaceae</taxon>
        <taxon>Setomelanomma</taxon>
    </lineage>
</organism>
<accession>A0A9P4H549</accession>
<reference evidence="1" key="1">
    <citation type="journal article" date="2020" name="Stud. Mycol.">
        <title>101 Dothideomycetes genomes: a test case for predicting lifestyles and emergence of pathogens.</title>
        <authorList>
            <person name="Haridas S."/>
            <person name="Albert R."/>
            <person name="Binder M."/>
            <person name="Bloem J."/>
            <person name="Labutti K."/>
            <person name="Salamov A."/>
            <person name="Andreopoulos B."/>
            <person name="Baker S."/>
            <person name="Barry K."/>
            <person name="Bills G."/>
            <person name="Bluhm B."/>
            <person name="Cannon C."/>
            <person name="Castanera R."/>
            <person name="Culley D."/>
            <person name="Daum C."/>
            <person name="Ezra D."/>
            <person name="Gonzalez J."/>
            <person name="Henrissat B."/>
            <person name="Kuo A."/>
            <person name="Liang C."/>
            <person name="Lipzen A."/>
            <person name="Lutzoni F."/>
            <person name="Magnuson J."/>
            <person name="Mondo S."/>
            <person name="Nolan M."/>
            <person name="Ohm R."/>
            <person name="Pangilinan J."/>
            <person name="Park H.-J."/>
            <person name="Ramirez L."/>
            <person name="Alfaro M."/>
            <person name="Sun H."/>
            <person name="Tritt A."/>
            <person name="Yoshinaga Y."/>
            <person name="Zwiers L.-H."/>
            <person name="Turgeon B."/>
            <person name="Goodwin S."/>
            <person name="Spatafora J."/>
            <person name="Crous P."/>
            <person name="Grigoriev I."/>
        </authorList>
    </citation>
    <scope>NUCLEOTIDE SEQUENCE</scope>
    <source>
        <strain evidence="1">CBS 110217</strain>
    </source>
</reference>
<protein>
    <submittedName>
        <fullName evidence="1">Uncharacterized protein</fullName>
    </submittedName>
</protein>
<evidence type="ECO:0000313" key="2">
    <source>
        <dbReference type="Proteomes" id="UP000799777"/>
    </source>
</evidence>
<dbReference type="AlphaFoldDB" id="A0A9P4H549"/>
<comment type="caution">
    <text evidence="1">The sequence shown here is derived from an EMBL/GenBank/DDBJ whole genome shotgun (WGS) entry which is preliminary data.</text>
</comment>
<proteinExistence type="predicted"/>
<evidence type="ECO:0000313" key="1">
    <source>
        <dbReference type="EMBL" id="KAF2026856.1"/>
    </source>
</evidence>